<organism evidence="9 10">
    <name type="scientific">Alteromonas hispanica</name>
    <dbReference type="NCBI Taxonomy" id="315421"/>
    <lineage>
        <taxon>Bacteria</taxon>
        <taxon>Pseudomonadati</taxon>
        <taxon>Pseudomonadota</taxon>
        <taxon>Gammaproteobacteria</taxon>
        <taxon>Alteromonadales</taxon>
        <taxon>Alteromonadaceae</taxon>
        <taxon>Alteromonas/Salinimonas group</taxon>
        <taxon>Alteromonas</taxon>
    </lineage>
</organism>
<dbReference type="Pfam" id="PF03150">
    <property type="entry name" value="CCP_MauG"/>
    <property type="match status" value="1"/>
</dbReference>
<dbReference type="SUPFAM" id="SSF46626">
    <property type="entry name" value="Cytochrome c"/>
    <property type="match status" value="2"/>
</dbReference>
<keyword evidence="3 6" id="KW-0479">Metal-binding</keyword>
<dbReference type="PROSITE" id="PS51257">
    <property type="entry name" value="PROKAR_LIPOPROTEIN"/>
    <property type="match status" value="1"/>
</dbReference>
<keyword evidence="4" id="KW-0560">Oxidoreductase</keyword>
<evidence type="ECO:0000256" key="5">
    <source>
        <dbReference type="ARBA" id="ARBA00023004"/>
    </source>
</evidence>
<feature type="signal peptide" evidence="7">
    <location>
        <begin position="1"/>
        <end position="20"/>
    </location>
</feature>
<dbReference type="AlphaFoldDB" id="A0A6L9MY79"/>
<name>A0A6L9MY79_9ALTE</name>
<comment type="subcellular location">
    <subcellularLocation>
        <location evidence="1">Cell envelope</location>
    </subcellularLocation>
</comment>
<keyword evidence="5 6" id="KW-0408">Iron</keyword>
<feature type="domain" description="Cytochrome c" evidence="8">
    <location>
        <begin position="292"/>
        <end position="437"/>
    </location>
</feature>
<dbReference type="InterPro" id="IPR036909">
    <property type="entry name" value="Cyt_c-like_dom_sf"/>
</dbReference>
<proteinExistence type="predicted"/>
<dbReference type="GO" id="GO:0030313">
    <property type="term" value="C:cell envelope"/>
    <property type="evidence" value="ECO:0007669"/>
    <property type="project" value="UniProtKB-SubCell"/>
</dbReference>
<evidence type="ECO:0000256" key="7">
    <source>
        <dbReference type="SAM" id="SignalP"/>
    </source>
</evidence>
<keyword evidence="10" id="KW-1185">Reference proteome</keyword>
<dbReference type="GO" id="GO:0046872">
    <property type="term" value="F:metal ion binding"/>
    <property type="evidence" value="ECO:0007669"/>
    <property type="project" value="UniProtKB-KW"/>
</dbReference>
<keyword evidence="7" id="KW-0732">Signal</keyword>
<dbReference type="InterPro" id="IPR004852">
    <property type="entry name" value="Di-haem_cyt_c_peroxidsae"/>
</dbReference>
<dbReference type="RefSeq" id="WP_163112785.1">
    <property type="nucleotide sequence ID" value="NZ_JAAAWP010000015.1"/>
</dbReference>
<comment type="caution">
    <text evidence="9">The sequence shown here is derived from an EMBL/GenBank/DDBJ whole genome shotgun (WGS) entry which is preliminary data.</text>
</comment>
<accession>A0A6L9MY79</accession>
<evidence type="ECO:0000313" key="10">
    <source>
        <dbReference type="Proteomes" id="UP000478837"/>
    </source>
</evidence>
<gene>
    <name evidence="9" type="ORF">GTW09_16740</name>
</gene>
<dbReference type="InterPro" id="IPR009056">
    <property type="entry name" value="Cyt_c-like_dom"/>
</dbReference>
<dbReference type="Gene3D" id="1.10.760.10">
    <property type="entry name" value="Cytochrome c-like domain"/>
    <property type="match status" value="2"/>
</dbReference>
<evidence type="ECO:0000259" key="8">
    <source>
        <dbReference type="PROSITE" id="PS51007"/>
    </source>
</evidence>
<dbReference type="GO" id="GO:0009055">
    <property type="term" value="F:electron transfer activity"/>
    <property type="evidence" value="ECO:0007669"/>
    <property type="project" value="InterPro"/>
</dbReference>
<feature type="chain" id="PRO_5026954860" evidence="7">
    <location>
        <begin position="21"/>
        <end position="469"/>
    </location>
</feature>
<keyword evidence="9" id="KW-0575">Peroxidase</keyword>
<dbReference type="PANTHER" id="PTHR30600">
    <property type="entry name" value="CYTOCHROME C PEROXIDASE-RELATED"/>
    <property type="match status" value="1"/>
</dbReference>
<evidence type="ECO:0000256" key="4">
    <source>
        <dbReference type="ARBA" id="ARBA00023002"/>
    </source>
</evidence>
<dbReference type="PROSITE" id="PS51007">
    <property type="entry name" value="CYTC"/>
    <property type="match status" value="1"/>
</dbReference>
<dbReference type="Proteomes" id="UP000478837">
    <property type="component" value="Unassembled WGS sequence"/>
</dbReference>
<keyword evidence="2 6" id="KW-0349">Heme</keyword>
<protein>
    <submittedName>
        <fullName evidence="9">Cytochrome-c peroxidase</fullName>
    </submittedName>
</protein>
<evidence type="ECO:0000313" key="9">
    <source>
        <dbReference type="EMBL" id="NDW23164.1"/>
    </source>
</evidence>
<dbReference type="GO" id="GO:0004130">
    <property type="term" value="F:cytochrome-c peroxidase activity"/>
    <property type="evidence" value="ECO:0007669"/>
    <property type="project" value="TreeGrafter"/>
</dbReference>
<dbReference type="EMBL" id="JAAAWP010000015">
    <property type="protein sequence ID" value="NDW23164.1"/>
    <property type="molecule type" value="Genomic_DNA"/>
</dbReference>
<evidence type="ECO:0000256" key="2">
    <source>
        <dbReference type="ARBA" id="ARBA00022617"/>
    </source>
</evidence>
<reference evidence="9 10" key="1">
    <citation type="submission" date="2020-01" db="EMBL/GenBank/DDBJ databases">
        <title>Genomes of bacteria type strains.</title>
        <authorList>
            <person name="Chen J."/>
            <person name="Zhu S."/>
            <person name="Yang J."/>
        </authorList>
    </citation>
    <scope>NUCLEOTIDE SEQUENCE [LARGE SCALE GENOMIC DNA]</scope>
    <source>
        <strain evidence="9 10">LMG 22958</strain>
    </source>
</reference>
<dbReference type="InterPro" id="IPR051395">
    <property type="entry name" value="Cytochrome_c_Peroxidase/MauG"/>
</dbReference>
<evidence type="ECO:0000256" key="6">
    <source>
        <dbReference type="PROSITE-ProRule" id="PRU00433"/>
    </source>
</evidence>
<sequence>MKLTPFIHIVLLVTSATFVAGCGTDSKEELSPVESSLSTQLMTTLDEQVDGGAAGLILPQSSDFSNIPSDPNNTLTQEKVQLGMMLFHETAIATEGVHAELANTWSCASCHHVGAGFKSGIVQGIGEGGLGFGIAGEMRVLAEGFDKSSDNPSFIPDVQPLASPSILNTAFQEVMLWNGQFGNQDGGLINADLPEDVLATADTPKSENTRGLAGLEIQAIAGTKVHRLNTFDNSFIQQNMEYQLLYEAAFPESGNDILENMGKAIAAYERTVLANQAPFQRWLQGEDAALTDQEKRGGLLFFGKAGCANCHIGPALSSKVGATSQEVFMAIGFADLDTSDPNITGVVTENDAKGRGGFTGRAEDNYKFKVPQLYNLKDSNVFGHGGSFTSIRQVVLYKNAGVSQKRLADGLLDERFVPLMLNDEEIDDLVAFLEEGLYDPDLERYTPDALPSGACFPVADAQSVVDLNC</sequence>
<evidence type="ECO:0000256" key="1">
    <source>
        <dbReference type="ARBA" id="ARBA00004196"/>
    </source>
</evidence>
<dbReference type="GO" id="GO:0020037">
    <property type="term" value="F:heme binding"/>
    <property type="evidence" value="ECO:0007669"/>
    <property type="project" value="InterPro"/>
</dbReference>
<evidence type="ECO:0000256" key="3">
    <source>
        <dbReference type="ARBA" id="ARBA00022723"/>
    </source>
</evidence>